<evidence type="ECO:0000313" key="2">
    <source>
        <dbReference type="EMBL" id="GBB90063.1"/>
    </source>
</evidence>
<organism evidence="2 3">
    <name type="scientific">Rhizophagus clarus</name>
    <dbReference type="NCBI Taxonomy" id="94130"/>
    <lineage>
        <taxon>Eukaryota</taxon>
        <taxon>Fungi</taxon>
        <taxon>Fungi incertae sedis</taxon>
        <taxon>Mucoromycota</taxon>
        <taxon>Glomeromycotina</taxon>
        <taxon>Glomeromycetes</taxon>
        <taxon>Glomerales</taxon>
        <taxon>Glomeraceae</taxon>
        <taxon>Rhizophagus</taxon>
    </lineage>
</organism>
<protein>
    <recommendedName>
        <fullName evidence="1">Jacalin-type lectin domain-containing protein</fullName>
    </recommendedName>
</protein>
<dbReference type="SUPFAM" id="SSF51101">
    <property type="entry name" value="Mannose-binding lectins"/>
    <property type="match status" value="1"/>
</dbReference>
<dbReference type="Gene3D" id="3.80.10.10">
    <property type="entry name" value="Ribonuclease Inhibitor"/>
    <property type="match status" value="1"/>
</dbReference>
<comment type="caution">
    <text evidence="2">The sequence shown here is derived from an EMBL/GenBank/DDBJ whole genome shotgun (WGS) entry which is preliminary data.</text>
</comment>
<dbReference type="Pfam" id="PF01419">
    <property type="entry name" value="Jacalin"/>
    <property type="match status" value="1"/>
</dbReference>
<reference evidence="2 3" key="1">
    <citation type="submission" date="2017-11" db="EMBL/GenBank/DDBJ databases">
        <title>The genome of Rhizophagus clarus HR1 reveals common genetic basis of auxotrophy among arbuscular mycorrhizal fungi.</title>
        <authorList>
            <person name="Kobayashi Y."/>
        </authorList>
    </citation>
    <scope>NUCLEOTIDE SEQUENCE [LARGE SCALE GENOMIC DNA]</scope>
    <source>
        <strain evidence="2 3">HR1</strain>
    </source>
</reference>
<accession>A0A2Z6QIU1</accession>
<dbReference type="AlphaFoldDB" id="A0A2Z6QIU1"/>
<name>A0A2Z6QIU1_9GLOM</name>
<evidence type="ECO:0000313" key="3">
    <source>
        <dbReference type="Proteomes" id="UP000247702"/>
    </source>
</evidence>
<proteinExistence type="predicted"/>
<sequence>MVNKTIKLGVESCSVGSCDGSSFNDLDRIAEAFGQSKEALYCTIKDIHVEKINIACGSFVDSLQFSYRVTTDTSIHHIEGNKHGGEGGSSAETISFEPDEFITNLSGKCGFYIDNLSFKTFIPSRQETKNYGPYGGEGGDEFNLRFRDDEVLACILGKYDRFLNEIGVHKGIIKDELNENFLFRVKRDFTLKKPLLTTLTSSWDKIQITDAWAERIAQAFRSAQLLIKGANFPNKEAYQDFKRFTDLKLTLRTGRGQLPIREIKVDDSIPDSWENICEVFRQSRKVFGRTSEWGGRDTATFQNQSAYEFLKKYLGNQWLTVKYFTGQDYPLKEFNNDVVRLNDEVELVEYKKLSLNARTDKIKVNANWAAAVMKINGKNLKEIRIGDFFGDSDNSLNLAIAKFCPSLRKLSIGIKHNELETLKMIFGSCKSLESIKIWCGGDYLNEKEALELVVKYSQNIHELIFYHLFDERIKLLPEELESFFISWTNRKPQKSISLVIVNFDSHSLNENHENMEIIKKYIKLGVVKRFKITNFDDVEYT</sequence>
<dbReference type="InterPro" id="IPR036404">
    <property type="entry name" value="Jacalin-like_lectin_dom_sf"/>
</dbReference>
<gene>
    <name evidence="2" type="ORF">RclHR1_16950001</name>
</gene>
<dbReference type="PANTHER" id="PTHR47293">
    <property type="entry name" value="JACALIN-RELATED LECTIN 3"/>
    <property type="match status" value="1"/>
</dbReference>
<keyword evidence="3" id="KW-1185">Reference proteome</keyword>
<evidence type="ECO:0000259" key="1">
    <source>
        <dbReference type="PROSITE" id="PS51752"/>
    </source>
</evidence>
<dbReference type="PROSITE" id="PS51752">
    <property type="entry name" value="JACALIN_LECTIN"/>
    <property type="match status" value="1"/>
</dbReference>
<dbReference type="InterPro" id="IPR001229">
    <property type="entry name" value="Jacalin-like_lectin_dom"/>
</dbReference>
<dbReference type="InterPro" id="IPR032675">
    <property type="entry name" value="LRR_dom_sf"/>
</dbReference>
<dbReference type="SMART" id="SM00915">
    <property type="entry name" value="Jacalin"/>
    <property type="match status" value="1"/>
</dbReference>
<dbReference type="Proteomes" id="UP000247702">
    <property type="component" value="Unassembled WGS sequence"/>
</dbReference>
<feature type="domain" description="Jacalin-type lectin" evidence="1">
    <location>
        <begin position="27"/>
        <end position="172"/>
    </location>
</feature>
<dbReference type="PANTHER" id="PTHR47293:SF15">
    <property type="entry name" value="JACALIN-RELATED LECTIN 19"/>
    <property type="match status" value="1"/>
</dbReference>
<dbReference type="EMBL" id="BEXD01000774">
    <property type="protein sequence ID" value="GBB90063.1"/>
    <property type="molecule type" value="Genomic_DNA"/>
</dbReference>
<dbReference type="Gene3D" id="2.100.10.30">
    <property type="entry name" value="Jacalin-like lectin domain"/>
    <property type="match status" value="1"/>
</dbReference>